<organism evidence="5 6">
    <name type="scientific">Rhododendron griersonianum</name>
    <dbReference type="NCBI Taxonomy" id="479676"/>
    <lineage>
        <taxon>Eukaryota</taxon>
        <taxon>Viridiplantae</taxon>
        <taxon>Streptophyta</taxon>
        <taxon>Embryophyta</taxon>
        <taxon>Tracheophyta</taxon>
        <taxon>Spermatophyta</taxon>
        <taxon>Magnoliopsida</taxon>
        <taxon>eudicotyledons</taxon>
        <taxon>Gunneridae</taxon>
        <taxon>Pentapetalae</taxon>
        <taxon>asterids</taxon>
        <taxon>Ericales</taxon>
        <taxon>Ericaceae</taxon>
        <taxon>Ericoideae</taxon>
        <taxon>Rhodoreae</taxon>
        <taxon>Rhododendron</taxon>
    </lineage>
</organism>
<dbReference type="SUPFAM" id="SSF51197">
    <property type="entry name" value="Clavaminate synthase-like"/>
    <property type="match status" value="1"/>
</dbReference>
<evidence type="ECO:0000313" key="6">
    <source>
        <dbReference type="Proteomes" id="UP000823749"/>
    </source>
</evidence>
<evidence type="ECO:0000256" key="2">
    <source>
        <dbReference type="ARBA" id="ARBA00023004"/>
    </source>
</evidence>
<evidence type="ECO:0000259" key="4">
    <source>
        <dbReference type="Pfam" id="PF14226"/>
    </source>
</evidence>
<dbReference type="EMBL" id="JACTNZ010000004">
    <property type="protein sequence ID" value="KAG5551467.1"/>
    <property type="molecule type" value="Genomic_DNA"/>
</dbReference>
<feature type="domain" description="Non-haem dioxygenase N-terminal" evidence="4">
    <location>
        <begin position="27"/>
        <end position="112"/>
    </location>
</feature>
<dbReference type="AlphaFoldDB" id="A0AAV6KG18"/>
<dbReference type="Proteomes" id="UP000823749">
    <property type="component" value="Chromosome 4"/>
</dbReference>
<keyword evidence="2" id="KW-0408">Iron</keyword>
<feature type="domain" description="Isopenicillin N synthase-like Fe(2+) 2OG dioxygenase" evidence="3">
    <location>
        <begin position="165"/>
        <end position="195"/>
    </location>
</feature>
<protein>
    <recommendedName>
        <fullName evidence="7">Gibberellin 2-oxidase</fullName>
    </recommendedName>
</protein>
<reference evidence="5" key="1">
    <citation type="submission" date="2020-08" db="EMBL/GenBank/DDBJ databases">
        <title>Plant Genome Project.</title>
        <authorList>
            <person name="Zhang R.-G."/>
        </authorList>
    </citation>
    <scope>NUCLEOTIDE SEQUENCE</scope>
    <source>
        <strain evidence="5">WSP0</strain>
        <tissue evidence="5">Leaf</tissue>
    </source>
</reference>
<evidence type="ECO:0000313" key="5">
    <source>
        <dbReference type="EMBL" id="KAG5551467.1"/>
    </source>
</evidence>
<sequence>MVVLSQPAIEHVSLIKNCKPTTFSSEIPIIDLSKPDPKARLVAACKEFGFFKVINHGVPTEFITELESEAIKFFSLPSFEKEKIGPPDPLGYGNKRIGPNGDVGWVEFLLLTINREFNSQRFSSTFGKNPEVFLCAVNDYVSAVKKMACEILELLADGLKIKPRDVMTNGRFKSVRHRVVANSMKSRVSMIYFGGPPLSEKIAPLPSLMEGEESLYKEFTWFEYKKSAYKSRLADNRLGLFEKISAS</sequence>
<accession>A0AAV6KG18</accession>
<evidence type="ECO:0008006" key="7">
    <source>
        <dbReference type="Google" id="ProtNLM"/>
    </source>
</evidence>
<gene>
    <name evidence="5" type="ORF">RHGRI_009778</name>
</gene>
<dbReference type="Pfam" id="PF14226">
    <property type="entry name" value="DIOX_N"/>
    <property type="match status" value="1"/>
</dbReference>
<dbReference type="GO" id="GO:0046872">
    <property type="term" value="F:metal ion binding"/>
    <property type="evidence" value="ECO:0007669"/>
    <property type="project" value="UniProtKB-KW"/>
</dbReference>
<keyword evidence="6" id="KW-1185">Reference proteome</keyword>
<dbReference type="PANTHER" id="PTHR47990">
    <property type="entry name" value="2-OXOGLUTARATE (2OG) AND FE(II)-DEPENDENT OXYGENASE SUPERFAMILY PROTEIN-RELATED"/>
    <property type="match status" value="1"/>
</dbReference>
<name>A0AAV6KG18_9ERIC</name>
<dbReference type="Pfam" id="PF03171">
    <property type="entry name" value="2OG-FeII_Oxy"/>
    <property type="match status" value="1"/>
</dbReference>
<keyword evidence="1" id="KW-0479">Metal-binding</keyword>
<comment type="caution">
    <text evidence="5">The sequence shown here is derived from an EMBL/GenBank/DDBJ whole genome shotgun (WGS) entry which is preliminary data.</text>
</comment>
<evidence type="ECO:0000259" key="3">
    <source>
        <dbReference type="Pfam" id="PF03171"/>
    </source>
</evidence>
<dbReference type="InterPro" id="IPR026992">
    <property type="entry name" value="DIOX_N"/>
</dbReference>
<evidence type="ECO:0000256" key="1">
    <source>
        <dbReference type="ARBA" id="ARBA00022723"/>
    </source>
</evidence>
<dbReference type="InterPro" id="IPR044861">
    <property type="entry name" value="IPNS-like_FE2OG_OXY"/>
</dbReference>
<dbReference type="InterPro" id="IPR050231">
    <property type="entry name" value="Iron_ascorbate_oxido_reductase"/>
</dbReference>
<dbReference type="Gene3D" id="2.60.120.330">
    <property type="entry name" value="B-lactam Antibiotic, Isopenicillin N Synthase, Chain"/>
    <property type="match status" value="2"/>
</dbReference>
<proteinExistence type="predicted"/>
<dbReference type="InterPro" id="IPR027443">
    <property type="entry name" value="IPNS-like_sf"/>
</dbReference>